<comment type="caution">
    <text evidence="1">The sequence shown here is derived from an EMBL/GenBank/DDBJ whole genome shotgun (WGS) entry which is preliminary data.</text>
</comment>
<evidence type="ECO:0000313" key="2">
    <source>
        <dbReference type="Proteomes" id="UP000237105"/>
    </source>
</evidence>
<evidence type="ECO:0000313" key="1">
    <source>
        <dbReference type="EMBL" id="PON39775.1"/>
    </source>
</evidence>
<accession>A0A2P5ATB5</accession>
<keyword evidence="2" id="KW-1185">Reference proteome</keyword>
<dbReference type="EMBL" id="JXTB01000456">
    <property type="protein sequence ID" value="PON39775.1"/>
    <property type="molecule type" value="Genomic_DNA"/>
</dbReference>
<organism evidence="1 2">
    <name type="scientific">Parasponia andersonii</name>
    <name type="common">Sponia andersonii</name>
    <dbReference type="NCBI Taxonomy" id="3476"/>
    <lineage>
        <taxon>Eukaryota</taxon>
        <taxon>Viridiplantae</taxon>
        <taxon>Streptophyta</taxon>
        <taxon>Embryophyta</taxon>
        <taxon>Tracheophyta</taxon>
        <taxon>Spermatophyta</taxon>
        <taxon>Magnoliopsida</taxon>
        <taxon>eudicotyledons</taxon>
        <taxon>Gunneridae</taxon>
        <taxon>Pentapetalae</taxon>
        <taxon>rosids</taxon>
        <taxon>fabids</taxon>
        <taxon>Rosales</taxon>
        <taxon>Cannabaceae</taxon>
        <taxon>Parasponia</taxon>
    </lineage>
</organism>
<dbReference type="Proteomes" id="UP000237105">
    <property type="component" value="Unassembled WGS sequence"/>
</dbReference>
<gene>
    <name evidence="1" type="ORF">PanWU01x14_302820</name>
</gene>
<dbReference type="OrthoDB" id="10353585at2759"/>
<proteinExistence type="predicted"/>
<protein>
    <submittedName>
        <fullName evidence="1">Uncharacterized protein</fullName>
    </submittedName>
</protein>
<name>A0A2P5ATB5_PARAD</name>
<sequence length="113" mass="12338">MADTAESSVLKVVFDALSSPAVQKICESWDIVNDFGELQRSLTMEAEGVVVEEDDDDVHGGEGGPRFQLKKAAYEAEDFIHNLTIIAANLVDSGNQRSESYDDLDLDLDEVSS</sequence>
<reference evidence="2" key="1">
    <citation type="submission" date="2016-06" db="EMBL/GenBank/DDBJ databases">
        <title>Parallel loss of symbiosis genes in relatives of nitrogen-fixing non-legume Parasponia.</title>
        <authorList>
            <person name="Van Velzen R."/>
            <person name="Holmer R."/>
            <person name="Bu F."/>
            <person name="Rutten L."/>
            <person name="Van Zeijl A."/>
            <person name="Liu W."/>
            <person name="Santuari L."/>
            <person name="Cao Q."/>
            <person name="Sharma T."/>
            <person name="Shen D."/>
            <person name="Roswanjaya Y."/>
            <person name="Wardhani T."/>
            <person name="Kalhor M.S."/>
            <person name="Jansen J."/>
            <person name="Van den Hoogen J."/>
            <person name="Gungor B."/>
            <person name="Hartog M."/>
            <person name="Hontelez J."/>
            <person name="Verver J."/>
            <person name="Yang W.-C."/>
            <person name="Schijlen E."/>
            <person name="Repin R."/>
            <person name="Schilthuizen M."/>
            <person name="Schranz E."/>
            <person name="Heidstra R."/>
            <person name="Miyata K."/>
            <person name="Fedorova E."/>
            <person name="Kohlen W."/>
            <person name="Bisseling T."/>
            <person name="Smit S."/>
            <person name="Geurts R."/>
        </authorList>
    </citation>
    <scope>NUCLEOTIDE SEQUENCE [LARGE SCALE GENOMIC DNA]</scope>
    <source>
        <strain evidence="2">cv. WU1-14</strain>
    </source>
</reference>
<dbReference type="AlphaFoldDB" id="A0A2P5ATB5"/>